<proteinExistence type="predicted"/>
<sequence length="356" mass="41010">MASLGKKTRGKQKIEMKIIEKEGEKLVTFSKRRSGIYKKISEITVLCGTNILFICFSPEGKPFSFGHSSIDYVANHFFNNNIFPPGGNSFLLSGTTVSQVAEQRRRLIFQVCSIHYFVHQYCFRRRLISQVPKLQLRNYLRLVRRTGGLRILVLHQWGIIVRDAREMGRVFVQGMYALENGHDDMPLYFDNMSFEGLLDVGELIGRSGTSLRVATIRANLRRRRFLPITAQPTAEAEKYFCPSQPNLLSKLKNVVSVYNEATRQIDGAKEKEKTHAGQQSGRETNFWWEATIDWVNLQELEELEFRYAKHVNELEDSLSASLDKPAINKMLHSFLNFIASDVVLIFFQKDKNEDFP</sequence>
<evidence type="ECO:0000256" key="1">
    <source>
        <dbReference type="ARBA" id="ARBA00004123"/>
    </source>
</evidence>
<dbReference type="SUPFAM" id="SSF55455">
    <property type="entry name" value="SRF-like"/>
    <property type="match status" value="1"/>
</dbReference>
<dbReference type="InterPro" id="IPR002100">
    <property type="entry name" value="TF_MADSbox"/>
</dbReference>
<dbReference type="CDD" id="cd00120">
    <property type="entry name" value="MADS"/>
    <property type="match status" value="1"/>
</dbReference>
<dbReference type="PANTHER" id="PTHR11945:SF725">
    <property type="entry name" value="AGAMOUS-LIKE 58-RELATED"/>
    <property type="match status" value="1"/>
</dbReference>
<dbReference type="Pfam" id="PF00319">
    <property type="entry name" value="SRF-TF"/>
    <property type="match status" value="1"/>
</dbReference>
<dbReference type="Proteomes" id="UP001396334">
    <property type="component" value="Unassembled WGS sequence"/>
</dbReference>
<keyword evidence="5" id="KW-0539">Nucleus</keyword>
<comment type="caution">
    <text evidence="7">The sequence shown here is derived from an EMBL/GenBank/DDBJ whole genome shotgun (WGS) entry which is preliminary data.</text>
</comment>
<dbReference type="InterPro" id="IPR036879">
    <property type="entry name" value="TF_MADSbox_sf"/>
</dbReference>
<evidence type="ECO:0000256" key="2">
    <source>
        <dbReference type="ARBA" id="ARBA00023015"/>
    </source>
</evidence>
<protein>
    <recommendedName>
        <fullName evidence="6">MADS-box domain-containing protein</fullName>
    </recommendedName>
</protein>
<dbReference type="SMART" id="SM00432">
    <property type="entry name" value="MADS"/>
    <property type="match status" value="1"/>
</dbReference>
<dbReference type="EMBL" id="JBBPBN010000345">
    <property type="protein sequence ID" value="KAK8488602.1"/>
    <property type="molecule type" value="Genomic_DNA"/>
</dbReference>
<keyword evidence="2" id="KW-0805">Transcription regulation</keyword>
<organism evidence="7 8">
    <name type="scientific">Hibiscus sabdariffa</name>
    <name type="common">roselle</name>
    <dbReference type="NCBI Taxonomy" id="183260"/>
    <lineage>
        <taxon>Eukaryota</taxon>
        <taxon>Viridiplantae</taxon>
        <taxon>Streptophyta</taxon>
        <taxon>Embryophyta</taxon>
        <taxon>Tracheophyta</taxon>
        <taxon>Spermatophyta</taxon>
        <taxon>Magnoliopsida</taxon>
        <taxon>eudicotyledons</taxon>
        <taxon>Gunneridae</taxon>
        <taxon>Pentapetalae</taxon>
        <taxon>rosids</taxon>
        <taxon>malvids</taxon>
        <taxon>Malvales</taxon>
        <taxon>Malvaceae</taxon>
        <taxon>Malvoideae</taxon>
        <taxon>Hibiscus</taxon>
    </lineage>
</organism>
<evidence type="ECO:0000259" key="6">
    <source>
        <dbReference type="PROSITE" id="PS50066"/>
    </source>
</evidence>
<evidence type="ECO:0000313" key="7">
    <source>
        <dbReference type="EMBL" id="KAK8488602.1"/>
    </source>
</evidence>
<evidence type="ECO:0000256" key="4">
    <source>
        <dbReference type="ARBA" id="ARBA00023163"/>
    </source>
</evidence>
<gene>
    <name evidence="7" type="ORF">V6N11_037880</name>
</gene>
<dbReference type="Gene3D" id="3.40.1810.10">
    <property type="entry name" value="Transcription factor, MADS-box"/>
    <property type="match status" value="1"/>
</dbReference>
<keyword evidence="8" id="KW-1185">Reference proteome</keyword>
<dbReference type="PROSITE" id="PS50066">
    <property type="entry name" value="MADS_BOX_2"/>
    <property type="match status" value="1"/>
</dbReference>
<keyword evidence="4" id="KW-0804">Transcription</keyword>
<evidence type="ECO:0000256" key="5">
    <source>
        <dbReference type="ARBA" id="ARBA00023242"/>
    </source>
</evidence>
<keyword evidence="3" id="KW-0238">DNA-binding</keyword>
<comment type="subcellular location">
    <subcellularLocation>
        <location evidence="1">Nucleus</location>
    </subcellularLocation>
</comment>
<accession>A0ABR2A6F4</accession>
<dbReference type="PRINTS" id="PR00404">
    <property type="entry name" value="MADSDOMAIN"/>
</dbReference>
<reference evidence="7 8" key="1">
    <citation type="journal article" date="2024" name="G3 (Bethesda)">
        <title>Genome assembly of Hibiscus sabdariffa L. provides insights into metabolisms of medicinal natural products.</title>
        <authorList>
            <person name="Kim T."/>
        </authorList>
    </citation>
    <scope>NUCLEOTIDE SEQUENCE [LARGE SCALE GENOMIC DNA]</scope>
    <source>
        <strain evidence="7">TK-2024</strain>
        <tissue evidence="7">Old leaves</tissue>
    </source>
</reference>
<dbReference type="PANTHER" id="PTHR11945">
    <property type="entry name" value="MADS BOX PROTEIN"/>
    <property type="match status" value="1"/>
</dbReference>
<evidence type="ECO:0000313" key="8">
    <source>
        <dbReference type="Proteomes" id="UP001396334"/>
    </source>
</evidence>
<feature type="domain" description="MADS-box" evidence="6">
    <location>
        <begin position="9"/>
        <end position="69"/>
    </location>
</feature>
<evidence type="ECO:0000256" key="3">
    <source>
        <dbReference type="ARBA" id="ARBA00023125"/>
    </source>
</evidence>
<name>A0ABR2A6F4_9ROSI</name>